<dbReference type="PANTHER" id="PTHR43586">
    <property type="entry name" value="CYSTEINE DESULFURASE"/>
    <property type="match status" value="1"/>
</dbReference>
<organism evidence="2 3">
    <name type="scientific">Microbacterium oryzae</name>
    <dbReference type="NCBI Taxonomy" id="743009"/>
    <lineage>
        <taxon>Bacteria</taxon>
        <taxon>Bacillati</taxon>
        <taxon>Actinomycetota</taxon>
        <taxon>Actinomycetes</taxon>
        <taxon>Micrococcales</taxon>
        <taxon>Microbacteriaceae</taxon>
        <taxon>Microbacterium</taxon>
    </lineage>
</organism>
<dbReference type="InterPro" id="IPR000192">
    <property type="entry name" value="Aminotrans_V_dom"/>
</dbReference>
<dbReference type="Gene3D" id="3.40.640.10">
    <property type="entry name" value="Type I PLP-dependent aspartate aminotransferase-like (Major domain)"/>
    <property type="match status" value="1"/>
</dbReference>
<dbReference type="OrthoDB" id="4743071at2"/>
<keyword evidence="2" id="KW-0808">Transferase</keyword>
<proteinExistence type="predicted"/>
<sequence>MTERYLNFASFGPPTRAVLDAAHRVDERAAAGVPAAELHREDERAIAAVSRVTGFAAEGIALMPNTSTGLLHAAFAVPSGRVLVSRAEFPANLYPWWRAAEAGRLEVEVVEPALPERPMSPDDVAAALTADTVAVAVSAVSFRTGYRVDLDAVRDVIGDRLLVVDAIQAMGVVQQDWRVADVVAVGGQKWLRAGWGTGFLALSPRALDRLRPLLTGWAGVEDAGIYSGDEHPRRADARRFTVTNGAPSAAAALTAALEGIESAGAVAEQVSDRASHLTEGLAEQGVSVVSPTSAADRAGIVVARFSDAPRRHAELARAGVQTTLIGDDLIRFSPHTTTPFEVLDEVMALLAA</sequence>
<reference evidence="2 3" key="1">
    <citation type="submission" date="2018-09" db="EMBL/GenBank/DDBJ databases">
        <title>Whole genome sequencing of Microbacterium oryzae strain MB-10T.</title>
        <authorList>
            <person name="Das S.K."/>
        </authorList>
    </citation>
    <scope>NUCLEOTIDE SEQUENCE [LARGE SCALE GENOMIC DNA]</scope>
    <source>
        <strain evidence="2 3">MB-10</strain>
    </source>
</reference>
<dbReference type="AlphaFoldDB" id="A0A6I6E606"/>
<dbReference type="InterPro" id="IPR015422">
    <property type="entry name" value="PyrdxlP-dep_Trfase_small"/>
</dbReference>
<evidence type="ECO:0000259" key="1">
    <source>
        <dbReference type="Pfam" id="PF00266"/>
    </source>
</evidence>
<feature type="domain" description="Aminotransferase class V" evidence="1">
    <location>
        <begin position="76"/>
        <end position="305"/>
    </location>
</feature>
<dbReference type="RefSeq" id="WP_156242729.1">
    <property type="nucleotide sequence ID" value="NZ_BAAAZL010000004.1"/>
</dbReference>
<dbReference type="Gene3D" id="3.90.1150.10">
    <property type="entry name" value="Aspartate Aminotransferase, domain 1"/>
    <property type="match status" value="1"/>
</dbReference>
<dbReference type="Proteomes" id="UP000422989">
    <property type="component" value="Chromosome"/>
</dbReference>
<dbReference type="SUPFAM" id="SSF53383">
    <property type="entry name" value="PLP-dependent transferases"/>
    <property type="match status" value="1"/>
</dbReference>
<dbReference type="KEGG" id="moj:D7D94_11430"/>
<dbReference type="InterPro" id="IPR015424">
    <property type="entry name" value="PyrdxlP-dep_Trfase"/>
</dbReference>
<dbReference type="Pfam" id="PF00266">
    <property type="entry name" value="Aminotran_5"/>
    <property type="match status" value="1"/>
</dbReference>
<protein>
    <submittedName>
        <fullName evidence="2">Aminotransferase class V-fold PLP-dependent enzyme</fullName>
    </submittedName>
</protein>
<evidence type="ECO:0000313" key="2">
    <source>
        <dbReference type="EMBL" id="QGU28217.1"/>
    </source>
</evidence>
<dbReference type="EMBL" id="CP032550">
    <property type="protein sequence ID" value="QGU28217.1"/>
    <property type="molecule type" value="Genomic_DNA"/>
</dbReference>
<gene>
    <name evidence="2" type="ORF">D7D94_11430</name>
</gene>
<keyword evidence="2" id="KW-0032">Aminotransferase</keyword>
<dbReference type="PANTHER" id="PTHR43586:SF15">
    <property type="entry name" value="BLR3095 PROTEIN"/>
    <property type="match status" value="1"/>
</dbReference>
<name>A0A6I6E606_9MICO</name>
<accession>A0A6I6E606</accession>
<evidence type="ECO:0000313" key="3">
    <source>
        <dbReference type="Proteomes" id="UP000422989"/>
    </source>
</evidence>
<keyword evidence="3" id="KW-1185">Reference proteome</keyword>
<dbReference type="InterPro" id="IPR015421">
    <property type="entry name" value="PyrdxlP-dep_Trfase_major"/>
</dbReference>
<dbReference type="GO" id="GO:0008483">
    <property type="term" value="F:transaminase activity"/>
    <property type="evidence" value="ECO:0007669"/>
    <property type="project" value="UniProtKB-KW"/>
</dbReference>